<name>A0A3A2ZC86_9EURO</name>
<protein>
    <recommendedName>
        <fullName evidence="6">GATA-type domain-containing protein</fullName>
    </recommendedName>
</protein>
<evidence type="ECO:0000256" key="1">
    <source>
        <dbReference type="ARBA" id="ARBA00022723"/>
    </source>
</evidence>
<dbReference type="PROSITE" id="PS00344">
    <property type="entry name" value="GATA_ZN_FINGER_1"/>
    <property type="match status" value="1"/>
</dbReference>
<dbReference type="Proteomes" id="UP000266188">
    <property type="component" value="Unassembled WGS sequence"/>
</dbReference>
<feature type="domain" description="GATA-type" evidence="6">
    <location>
        <begin position="377"/>
        <end position="407"/>
    </location>
</feature>
<evidence type="ECO:0000259" key="6">
    <source>
        <dbReference type="PROSITE" id="PS50114"/>
    </source>
</evidence>
<dbReference type="GO" id="GO:0006355">
    <property type="term" value="P:regulation of DNA-templated transcription"/>
    <property type="evidence" value="ECO:0007669"/>
    <property type="project" value="InterPro"/>
</dbReference>
<dbReference type="GO" id="GO:0008270">
    <property type="term" value="F:zinc ion binding"/>
    <property type="evidence" value="ECO:0007669"/>
    <property type="project" value="UniProtKB-KW"/>
</dbReference>
<proteinExistence type="predicted"/>
<dbReference type="Gene3D" id="3.30.50.10">
    <property type="entry name" value="Erythroid Transcription Factor GATA-1, subunit A"/>
    <property type="match status" value="1"/>
</dbReference>
<dbReference type="InterPro" id="IPR013088">
    <property type="entry name" value="Znf_NHR/GATA"/>
</dbReference>
<dbReference type="STRING" id="2070753.A0A3A2ZC86"/>
<dbReference type="PANTHER" id="PTHR45658:SF123">
    <property type="entry name" value="GATA-TYPE DOMAIN-CONTAINING PROTEIN"/>
    <property type="match status" value="1"/>
</dbReference>
<dbReference type="PROSITE" id="PS50114">
    <property type="entry name" value="GATA_ZN_FINGER_2"/>
    <property type="match status" value="1"/>
</dbReference>
<gene>
    <name evidence="7" type="ORF">PHISCL_06911</name>
</gene>
<feature type="compositionally biased region" description="Polar residues" evidence="5">
    <location>
        <begin position="7"/>
        <end position="16"/>
    </location>
</feature>
<feature type="compositionally biased region" description="Pro residues" evidence="5">
    <location>
        <begin position="62"/>
        <end position="71"/>
    </location>
</feature>
<keyword evidence="8" id="KW-1185">Reference proteome</keyword>
<dbReference type="FunFam" id="3.30.50.10:FF:000043">
    <property type="entry name" value="Sexual development transcription factor NsdD"/>
    <property type="match status" value="1"/>
</dbReference>
<dbReference type="Pfam" id="PF00320">
    <property type="entry name" value="GATA"/>
    <property type="match status" value="1"/>
</dbReference>
<dbReference type="EMBL" id="MVGC01000280">
    <property type="protein sequence ID" value="RJE20742.1"/>
    <property type="molecule type" value="Genomic_DNA"/>
</dbReference>
<evidence type="ECO:0000313" key="8">
    <source>
        <dbReference type="Proteomes" id="UP000266188"/>
    </source>
</evidence>
<comment type="caution">
    <text evidence="7">The sequence shown here is derived from an EMBL/GenBank/DDBJ whole genome shotgun (WGS) entry which is preliminary data.</text>
</comment>
<sequence length="440" mass="47011">MYPGPQSPYSYFSASAHNAAPAPGYISPPDSRRALEEEKERHTQQRQSLPSIHEALGNESPLPYPGPPTSGPPAQQTPHPSQRSSSLVGRPAGEGPPGPPNPFSNGSSTGPFSRDSAFQQPPVQGEVSRSAIGSINTQDSRNPSLHSLASSGKSPTQSAKTGITSVSGSQNSGYDYCAQASGGVTSPGGYGAIPRSFSFQSQPPPGAPSYPTSHHDTRPYMAPSWKPGAGEPVRATISEHPYGDSVKRHLDIYDVESSLNEIAEMSTRVLDFSRYYATRAHQTQRSGPVVGSLPSLGEVDEMLSIQRRNEDALMRIRAAVVNQEHAFAEQMAARKAFKPGLHEDEHMAMYQEEFKGSGGFAGAESKKRRGKAAPPGRCHSCNRAETPEWRRGPDGARTLCNACGLHYAKLTRKMGANKASSLGSGLKPKNSLDSASPRSH</sequence>
<evidence type="ECO:0000256" key="5">
    <source>
        <dbReference type="SAM" id="MobiDB-lite"/>
    </source>
</evidence>
<evidence type="ECO:0000313" key="7">
    <source>
        <dbReference type="EMBL" id="RJE20742.1"/>
    </source>
</evidence>
<evidence type="ECO:0000256" key="2">
    <source>
        <dbReference type="ARBA" id="ARBA00022771"/>
    </source>
</evidence>
<feature type="region of interest" description="Disordered" evidence="5">
    <location>
        <begin position="193"/>
        <end position="215"/>
    </location>
</feature>
<dbReference type="AlphaFoldDB" id="A0A3A2ZC86"/>
<feature type="compositionally biased region" description="Basic and acidic residues" evidence="5">
    <location>
        <begin position="30"/>
        <end position="43"/>
    </location>
</feature>
<keyword evidence="2 4" id="KW-0863">Zinc-finger</keyword>
<feature type="region of interest" description="Disordered" evidence="5">
    <location>
        <begin position="417"/>
        <end position="440"/>
    </location>
</feature>
<dbReference type="SMART" id="SM00401">
    <property type="entry name" value="ZnF_GATA"/>
    <property type="match status" value="1"/>
</dbReference>
<feature type="compositionally biased region" description="Polar residues" evidence="5">
    <location>
        <begin position="431"/>
        <end position="440"/>
    </location>
</feature>
<evidence type="ECO:0000256" key="4">
    <source>
        <dbReference type="PROSITE-ProRule" id="PRU00094"/>
    </source>
</evidence>
<dbReference type="GO" id="GO:0043565">
    <property type="term" value="F:sequence-specific DNA binding"/>
    <property type="evidence" value="ECO:0007669"/>
    <property type="project" value="InterPro"/>
</dbReference>
<feature type="region of interest" description="Disordered" evidence="5">
    <location>
        <begin position="1"/>
        <end position="174"/>
    </location>
</feature>
<dbReference type="InterPro" id="IPR051140">
    <property type="entry name" value="GATA_TF"/>
</dbReference>
<dbReference type="CDD" id="cd00202">
    <property type="entry name" value="ZnF_GATA"/>
    <property type="match status" value="1"/>
</dbReference>
<reference evidence="8" key="1">
    <citation type="submission" date="2017-02" db="EMBL/GenBank/DDBJ databases">
        <authorList>
            <person name="Tafer H."/>
            <person name="Lopandic K."/>
        </authorList>
    </citation>
    <scope>NUCLEOTIDE SEQUENCE [LARGE SCALE GENOMIC DNA]</scope>
    <source>
        <strain evidence="8">CBS 366.77</strain>
    </source>
</reference>
<dbReference type="InterPro" id="IPR000679">
    <property type="entry name" value="Znf_GATA"/>
</dbReference>
<accession>A0A3A2ZC86</accession>
<dbReference type="SUPFAM" id="SSF57716">
    <property type="entry name" value="Glucocorticoid receptor-like (DNA-binding domain)"/>
    <property type="match status" value="1"/>
</dbReference>
<keyword evidence="1" id="KW-0479">Metal-binding</keyword>
<evidence type="ECO:0000256" key="3">
    <source>
        <dbReference type="ARBA" id="ARBA00022833"/>
    </source>
</evidence>
<organism evidence="7 8">
    <name type="scientific">Aspergillus sclerotialis</name>
    <dbReference type="NCBI Taxonomy" id="2070753"/>
    <lineage>
        <taxon>Eukaryota</taxon>
        <taxon>Fungi</taxon>
        <taxon>Dikarya</taxon>
        <taxon>Ascomycota</taxon>
        <taxon>Pezizomycotina</taxon>
        <taxon>Eurotiomycetes</taxon>
        <taxon>Eurotiomycetidae</taxon>
        <taxon>Eurotiales</taxon>
        <taxon>Aspergillaceae</taxon>
        <taxon>Aspergillus</taxon>
        <taxon>Aspergillus subgen. Polypaecilum</taxon>
    </lineage>
</organism>
<keyword evidence="3" id="KW-0862">Zinc</keyword>
<dbReference type="PANTHER" id="PTHR45658">
    <property type="entry name" value="GATA TRANSCRIPTION FACTOR"/>
    <property type="match status" value="1"/>
</dbReference>
<feature type="compositionally biased region" description="Polar residues" evidence="5">
    <location>
        <begin position="131"/>
        <end position="173"/>
    </location>
</feature>
<dbReference type="OrthoDB" id="2162994at2759"/>